<feature type="compositionally biased region" description="Acidic residues" evidence="1">
    <location>
        <begin position="95"/>
        <end position="113"/>
    </location>
</feature>
<accession>A0A139WB73</accession>
<dbReference type="AlphaFoldDB" id="A0A139WB73"/>
<reference evidence="2 3" key="2">
    <citation type="journal article" date="2010" name="Nucleic Acids Res.">
        <title>BeetleBase in 2010: revisions to provide comprehensive genomic information for Tribolium castaneum.</title>
        <authorList>
            <person name="Kim H.S."/>
            <person name="Murphy T."/>
            <person name="Xia J."/>
            <person name="Caragea D."/>
            <person name="Park Y."/>
            <person name="Beeman R.W."/>
            <person name="Lorenzen M.D."/>
            <person name="Butcher S."/>
            <person name="Manak J.R."/>
            <person name="Brown S.J."/>
        </authorList>
    </citation>
    <scope>GENOME REANNOTATION</scope>
    <source>
        <strain evidence="2 3">Georgia GA2</strain>
    </source>
</reference>
<dbReference type="KEGG" id="tca:655898"/>
<evidence type="ECO:0000313" key="2">
    <source>
        <dbReference type="EMBL" id="KYB25177.1"/>
    </source>
</evidence>
<feature type="region of interest" description="Disordered" evidence="1">
    <location>
        <begin position="1"/>
        <end position="201"/>
    </location>
</feature>
<name>A0A139WB73_TRICA</name>
<dbReference type="InParanoid" id="A0A139WB73"/>
<feature type="compositionally biased region" description="Polar residues" evidence="1">
    <location>
        <begin position="178"/>
        <end position="190"/>
    </location>
</feature>
<keyword evidence="3" id="KW-1185">Reference proteome</keyword>
<feature type="compositionally biased region" description="Polar residues" evidence="1">
    <location>
        <begin position="76"/>
        <end position="87"/>
    </location>
</feature>
<organism evidence="2 3">
    <name type="scientific">Tribolium castaneum</name>
    <name type="common">Red flour beetle</name>
    <dbReference type="NCBI Taxonomy" id="7070"/>
    <lineage>
        <taxon>Eukaryota</taxon>
        <taxon>Metazoa</taxon>
        <taxon>Ecdysozoa</taxon>
        <taxon>Arthropoda</taxon>
        <taxon>Hexapoda</taxon>
        <taxon>Insecta</taxon>
        <taxon>Pterygota</taxon>
        <taxon>Neoptera</taxon>
        <taxon>Endopterygota</taxon>
        <taxon>Coleoptera</taxon>
        <taxon>Polyphaga</taxon>
        <taxon>Cucujiformia</taxon>
        <taxon>Tenebrionidae</taxon>
        <taxon>Tenebrionidae incertae sedis</taxon>
        <taxon>Tribolium</taxon>
    </lineage>
</organism>
<dbReference type="Proteomes" id="UP000007266">
    <property type="component" value="Linkage group 9"/>
</dbReference>
<reference evidence="2 3" key="1">
    <citation type="journal article" date="2008" name="Nature">
        <title>The genome of the model beetle and pest Tribolium castaneum.</title>
        <authorList>
            <consortium name="Tribolium Genome Sequencing Consortium"/>
            <person name="Richards S."/>
            <person name="Gibbs R.A."/>
            <person name="Weinstock G.M."/>
            <person name="Brown S.J."/>
            <person name="Denell R."/>
            <person name="Beeman R.W."/>
            <person name="Gibbs R."/>
            <person name="Beeman R.W."/>
            <person name="Brown S.J."/>
            <person name="Bucher G."/>
            <person name="Friedrich M."/>
            <person name="Grimmelikhuijzen C.J."/>
            <person name="Klingler M."/>
            <person name="Lorenzen M."/>
            <person name="Richards S."/>
            <person name="Roth S."/>
            <person name="Schroder R."/>
            <person name="Tautz D."/>
            <person name="Zdobnov E.M."/>
            <person name="Muzny D."/>
            <person name="Gibbs R.A."/>
            <person name="Weinstock G.M."/>
            <person name="Attaway T."/>
            <person name="Bell S."/>
            <person name="Buhay C.J."/>
            <person name="Chandrabose M.N."/>
            <person name="Chavez D."/>
            <person name="Clerk-Blankenburg K.P."/>
            <person name="Cree A."/>
            <person name="Dao M."/>
            <person name="Davis C."/>
            <person name="Chacko J."/>
            <person name="Dinh H."/>
            <person name="Dugan-Rocha S."/>
            <person name="Fowler G."/>
            <person name="Garner T.T."/>
            <person name="Garnes J."/>
            <person name="Gnirke A."/>
            <person name="Hawes A."/>
            <person name="Hernandez J."/>
            <person name="Hines S."/>
            <person name="Holder M."/>
            <person name="Hume J."/>
            <person name="Jhangiani S.N."/>
            <person name="Joshi V."/>
            <person name="Khan Z.M."/>
            <person name="Jackson L."/>
            <person name="Kovar C."/>
            <person name="Kowis A."/>
            <person name="Lee S."/>
            <person name="Lewis L.R."/>
            <person name="Margolis J."/>
            <person name="Morgan M."/>
            <person name="Nazareth L.V."/>
            <person name="Nguyen N."/>
            <person name="Okwuonu G."/>
            <person name="Parker D."/>
            <person name="Richards S."/>
            <person name="Ruiz S.J."/>
            <person name="Santibanez J."/>
            <person name="Savard J."/>
            <person name="Scherer S.E."/>
            <person name="Schneider B."/>
            <person name="Sodergren E."/>
            <person name="Tautz D."/>
            <person name="Vattahil S."/>
            <person name="Villasana D."/>
            <person name="White C.S."/>
            <person name="Wright R."/>
            <person name="Park Y."/>
            <person name="Beeman R.W."/>
            <person name="Lord J."/>
            <person name="Oppert B."/>
            <person name="Lorenzen M."/>
            <person name="Brown S."/>
            <person name="Wang L."/>
            <person name="Savard J."/>
            <person name="Tautz D."/>
            <person name="Richards S."/>
            <person name="Weinstock G."/>
            <person name="Gibbs R.A."/>
            <person name="Liu Y."/>
            <person name="Worley K."/>
            <person name="Weinstock G."/>
            <person name="Elsik C.G."/>
            <person name="Reese J.T."/>
            <person name="Elhaik E."/>
            <person name="Landan G."/>
            <person name="Graur D."/>
            <person name="Arensburger P."/>
            <person name="Atkinson P."/>
            <person name="Beeman R.W."/>
            <person name="Beidler J."/>
            <person name="Brown S.J."/>
            <person name="Demuth J.P."/>
            <person name="Drury D.W."/>
            <person name="Du Y.Z."/>
            <person name="Fujiwara H."/>
            <person name="Lorenzen M."/>
            <person name="Maselli V."/>
            <person name="Osanai M."/>
            <person name="Park Y."/>
            <person name="Robertson H.M."/>
            <person name="Tu Z."/>
            <person name="Wang J.J."/>
            <person name="Wang S."/>
            <person name="Richards S."/>
            <person name="Song H."/>
            <person name="Zhang L."/>
            <person name="Sodergren E."/>
            <person name="Werner D."/>
            <person name="Stanke M."/>
            <person name="Morgenstern B."/>
            <person name="Solovyev V."/>
            <person name="Kosarev P."/>
            <person name="Brown G."/>
            <person name="Chen H.C."/>
            <person name="Ermolaeva O."/>
            <person name="Hlavina W."/>
            <person name="Kapustin Y."/>
            <person name="Kiryutin B."/>
            <person name="Kitts P."/>
            <person name="Maglott D."/>
            <person name="Pruitt K."/>
            <person name="Sapojnikov V."/>
            <person name="Souvorov A."/>
            <person name="Mackey A.J."/>
            <person name="Waterhouse R.M."/>
            <person name="Wyder S."/>
            <person name="Zdobnov E.M."/>
            <person name="Zdobnov E.M."/>
            <person name="Wyder S."/>
            <person name="Kriventseva E.V."/>
            <person name="Kadowaki T."/>
            <person name="Bork P."/>
            <person name="Aranda M."/>
            <person name="Bao R."/>
            <person name="Beermann A."/>
            <person name="Berns N."/>
            <person name="Bolognesi R."/>
            <person name="Bonneton F."/>
            <person name="Bopp D."/>
            <person name="Brown S.J."/>
            <person name="Bucher G."/>
            <person name="Butts T."/>
            <person name="Chaumot A."/>
            <person name="Denell R.E."/>
            <person name="Ferrier D.E."/>
            <person name="Friedrich M."/>
            <person name="Gordon C.M."/>
            <person name="Jindra M."/>
            <person name="Klingler M."/>
            <person name="Lan Q."/>
            <person name="Lattorff H.M."/>
            <person name="Laudet V."/>
            <person name="von Levetsow C."/>
            <person name="Liu Z."/>
            <person name="Lutz R."/>
            <person name="Lynch J.A."/>
            <person name="da Fonseca R.N."/>
            <person name="Posnien N."/>
            <person name="Reuter R."/>
            <person name="Roth S."/>
            <person name="Savard J."/>
            <person name="Schinko J.B."/>
            <person name="Schmitt C."/>
            <person name="Schoppmeier M."/>
            <person name="Schroder R."/>
            <person name="Shippy T.D."/>
            <person name="Simonnet F."/>
            <person name="Marques-Souza H."/>
            <person name="Tautz D."/>
            <person name="Tomoyasu Y."/>
            <person name="Trauner J."/>
            <person name="Van der Zee M."/>
            <person name="Vervoort M."/>
            <person name="Wittkopp N."/>
            <person name="Wimmer E.A."/>
            <person name="Yang X."/>
            <person name="Jones A.K."/>
            <person name="Sattelle D.B."/>
            <person name="Ebert P.R."/>
            <person name="Nelson D."/>
            <person name="Scott J.G."/>
            <person name="Beeman R.W."/>
            <person name="Muthukrishnan S."/>
            <person name="Kramer K.J."/>
            <person name="Arakane Y."/>
            <person name="Beeman R.W."/>
            <person name="Zhu Q."/>
            <person name="Hogenkamp D."/>
            <person name="Dixit R."/>
            <person name="Oppert B."/>
            <person name="Jiang H."/>
            <person name="Zou Z."/>
            <person name="Marshall J."/>
            <person name="Elpidina E."/>
            <person name="Vinokurov K."/>
            <person name="Oppert C."/>
            <person name="Zou Z."/>
            <person name="Evans J."/>
            <person name="Lu Z."/>
            <person name="Zhao P."/>
            <person name="Sumathipala N."/>
            <person name="Altincicek B."/>
            <person name="Vilcinskas A."/>
            <person name="Williams M."/>
            <person name="Hultmark D."/>
            <person name="Hetru C."/>
            <person name="Jiang H."/>
            <person name="Grimmelikhuijzen C.J."/>
            <person name="Hauser F."/>
            <person name="Cazzamali G."/>
            <person name="Williamson M."/>
            <person name="Park Y."/>
            <person name="Li B."/>
            <person name="Tanaka Y."/>
            <person name="Predel R."/>
            <person name="Neupert S."/>
            <person name="Schachtner J."/>
            <person name="Verleyen P."/>
            <person name="Raible F."/>
            <person name="Bork P."/>
            <person name="Friedrich M."/>
            <person name="Walden K.K."/>
            <person name="Robertson H.M."/>
            <person name="Angeli S."/>
            <person name="Foret S."/>
            <person name="Bucher G."/>
            <person name="Schuetz S."/>
            <person name="Maleszka R."/>
            <person name="Wimmer E.A."/>
            <person name="Beeman R.W."/>
            <person name="Lorenzen M."/>
            <person name="Tomoyasu Y."/>
            <person name="Miller S.C."/>
            <person name="Grossmann D."/>
            <person name="Bucher G."/>
        </authorList>
    </citation>
    <scope>NUCLEOTIDE SEQUENCE [LARGE SCALE GENOMIC DNA]</scope>
    <source>
        <strain evidence="2 3">Georgia GA2</strain>
    </source>
</reference>
<feature type="compositionally biased region" description="Basic residues" evidence="1">
    <location>
        <begin position="1"/>
        <end position="11"/>
    </location>
</feature>
<dbReference type="EMBL" id="KQ971372">
    <property type="protein sequence ID" value="KYB25177.1"/>
    <property type="molecule type" value="Genomic_DNA"/>
</dbReference>
<evidence type="ECO:0000313" key="3">
    <source>
        <dbReference type="Proteomes" id="UP000007266"/>
    </source>
</evidence>
<sequence>MSQKASRRGRRHTSEEDKSSLKPPTPKPNGIEETPPELTPPAEEPETEAQPPPPPPPEEESPKEPPPKEVTENENGIVTRSRSTTPQVKKVNGHEDEEEKTDVGDVSEADLEPDPSIATDEQHPELMFEENSDMESGKGSPVLSRCKTRRSISRNVPTPKTPKSVEGEVAGEEDMNATFESCSEDVSTKAQVGGDSTRLDYTDREEGNSFFLQEAKNKSFGETLRRLSTRRTIRPISEDYRKRLLQNNVEKNEYPSRNSVERISAVGIKRKSCSREAEECSKRFKGDSPGFFARLTSPLASIRNPFRADIPSSTPTLTGYKDEKCLIEDDCVNSKMCEVKDGERRWCSIM</sequence>
<gene>
    <name evidence="2" type="primary">AUGUSTUS-3.0.2_34872</name>
    <name evidence="2" type="ORF">TcasGA2_TC034872</name>
</gene>
<dbReference type="OrthoDB" id="6778555at2759"/>
<feature type="compositionally biased region" description="Basic and acidic residues" evidence="1">
    <location>
        <begin position="60"/>
        <end position="71"/>
    </location>
</feature>
<proteinExistence type="predicted"/>
<protein>
    <submittedName>
        <fullName evidence="2">Uncharacterized protein</fullName>
    </submittedName>
</protein>
<evidence type="ECO:0000256" key="1">
    <source>
        <dbReference type="SAM" id="MobiDB-lite"/>
    </source>
</evidence>